<gene>
    <name evidence="4" type="ordered locus">GFO_0855</name>
    <name evidence="5" type="ordered locus">GFO_0868</name>
    <name evidence="6" type="ordered locus">GFO_0894</name>
    <name evidence="7" type="ordered locus">GFO_0917</name>
    <name evidence="8" type="ordered locus">GFO_0921</name>
    <name evidence="9" type="ordered locus">GFO_0926</name>
    <name evidence="10" type="ordered locus">GFO_0931</name>
    <name evidence="11" type="ordered locus">GFO_0943</name>
</gene>
<evidence type="ECO:0000313" key="5">
    <source>
        <dbReference type="EMBL" id="CAL65842.1"/>
    </source>
</evidence>
<name>A0LZN4_CHRFK</name>
<dbReference type="OrthoDB" id="964423at2"/>
<dbReference type="GO" id="GO:0004803">
    <property type="term" value="F:transposase activity"/>
    <property type="evidence" value="ECO:0007669"/>
    <property type="project" value="InterPro"/>
</dbReference>
<dbReference type="EMBL" id="CU207366">
    <property type="protein sequence ID" value="CAL65895.1"/>
    <property type="molecule type" value="Genomic_DNA"/>
</dbReference>
<feature type="domain" description="Transposase IS116/IS110/IS902 C-terminal" evidence="3">
    <location>
        <begin position="200"/>
        <end position="286"/>
    </location>
</feature>
<dbReference type="EMBL" id="CU207366">
    <property type="protein sequence ID" value="CAL65842.1"/>
    <property type="molecule type" value="Genomic_DNA"/>
</dbReference>
<dbReference type="EMBL" id="CU207366">
    <property type="protein sequence ID" value="CAL65917.1"/>
    <property type="molecule type" value="Genomic_DNA"/>
</dbReference>
<dbReference type="Pfam" id="PF01548">
    <property type="entry name" value="DEDD_Tnp_IS110"/>
    <property type="match status" value="1"/>
</dbReference>
<evidence type="ECO:0000313" key="7">
    <source>
        <dbReference type="EMBL" id="CAL65891.1"/>
    </source>
</evidence>
<evidence type="ECO:0000313" key="12">
    <source>
        <dbReference type="Proteomes" id="UP000000755"/>
    </source>
</evidence>
<dbReference type="KEGG" id="gfo:GFO_0921"/>
<dbReference type="Proteomes" id="UP000000755">
    <property type="component" value="Chromosome"/>
</dbReference>
<organism evidence="4 12">
    <name type="scientific">Christiangramia forsetii (strain DSM 17595 / CGMCC 1.15422 / KT0803)</name>
    <name type="common">Gramella forsetii</name>
    <dbReference type="NCBI Taxonomy" id="411154"/>
    <lineage>
        <taxon>Bacteria</taxon>
        <taxon>Pseudomonadati</taxon>
        <taxon>Bacteroidota</taxon>
        <taxon>Flavobacteriia</taxon>
        <taxon>Flavobacteriales</taxon>
        <taxon>Flavobacteriaceae</taxon>
        <taxon>Christiangramia</taxon>
    </lineage>
</organism>
<dbReference type="EMBL" id="CU207366">
    <property type="protein sequence ID" value="CAL65905.1"/>
    <property type="molecule type" value="Genomic_DNA"/>
</dbReference>
<dbReference type="KEGG" id="gfo:GFO_0894"/>
<evidence type="ECO:0000313" key="9">
    <source>
        <dbReference type="EMBL" id="CAL65900.1"/>
    </source>
</evidence>
<evidence type="ECO:0000313" key="10">
    <source>
        <dbReference type="EMBL" id="CAL65905.1"/>
    </source>
</evidence>
<evidence type="ECO:0000313" key="4">
    <source>
        <dbReference type="EMBL" id="CAL65829.1"/>
    </source>
</evidence>
<dbReference type="EMBL" id="CU207366">
    <property type="protein sequence ID" value="CAL65900.1"/>
    <property type="molecule type" value="Genomic_DNA"/>
</dbReference>
<dbReference type="InterPro" id="IPR003346">
    <property type="entry name" value="Transposase_20"/>
</dbReference>
<dbReference type="KEGG" id="gfo:GFO_0943"/>
<dbReference type="PANTHER" id="PTHR33055">
    <property type="entry name" value="TRANSPOSASE FOR INSERTION SEQUENCE ELEMENT IS1111A"/>
    <property type="match status" value="1"/>
</dbReference>
<dbReference type="Pfam" id="PF02371">
    <property type="entry name" value="Transposase_20"/>
    <property type="match status" value="1"/>
</dbReference>
<dbReference type="GO" id="GO:0003677">
    <property type="term" value="F:DNA binding"/>
    <property type="evidence" value="ECO:0007669"/>
    <property type="project" value="InterPro"/>
</dbReference>
<feature type="coiled-coil region" evidence="1">
    <location>
        <begin position="171"/>
        <end position="198"/>
    </location>
</feature>
<dbReference type="RefSeq" id="WP_011708766.1">
    <property type="nucleotide sequence ID" value="NC_008571.1"/>
</dbReference>
<dbReference type="KEGG" id="gfo:GFO_0926"/>
<dbReference type="EMBL" id="CU207366">
    <property type="protein sequence ID" value="CAL65891.1"/>
    <property type="molecule type" value="Genomic_DNA"/>
</dbReference>
<dbReference type="GO" id="GO:0006313">
    <property type="term" value="P:DNA transposition"/>
    <property type="evidence" value="ECO:0007669"/>
    <property type="project" value="InterPro"/>
</dbReference>
<dbReference type="eggNOG" id="COG3547">
    <property type="taxonomic scope" value="Bacteria"/>
</dbReference>
<proteinExistence type="predicted"/>
<accession>A0LZN4</accession>
<evidence type="ECO:0000259" key="3">
    <source>
        <dbReference type="Pfam" id="PF02371"/>
    </source>
</evidence>
<dbReference type="InterPro" id="IPR047650">
    <property type="entry name" value="Transpos_IS110"/>
</dbReference>
<dbReference type="PANTHER" id="PTHR33055:SF3">
    <property type="entry name" value="PUTATIVE TRANSPOSASE FOR IS117-RELATED"/>
    <property type="match status" value="1"/>
</dbReference>
<evidence type="ECO:0000259" key="2">
    <source>
        <dbReference type="Pfam" id="PF01548"/>
    </source>
</evidence>
<dbReference type="InterPro" id="IPR002525">
    <property type="entry name" value="Transp_IS110-like_N"/>
</dbReference>
<dbReference type="NCBIfam" id="NF033542">
    <property type="entry name" value="transpos_IS110"/>
    <property type="match status" value="1"/>
</dbReference>
<evidence type="ECO:0000313" key="8">
    <source>
        <dbReference type="EMBL" id="CAL65895.1"/>
    </source>
</evidence>
<dbReference type="KEGG" id="gfo:GFO_0917"/>
<reference evidence="4 12" key="1">
    <citation type="journal article" date="2006" name="Environ. Microbiol.">
        <title>Whole genome analysis of the marine Bacteroidetes'Gramella forsetii' reveals adaptations to degradation of polymeric organic matter.</title>
        <authorList>
            <person name="Bauer M."/>
            <person name="Kube M."/>
            <person name="Teeling H."/>
            <person name="Richter M."/>
            <person name="Lombardot T."/>
            <person name="Allers E."/>
            <person name="Wuerdemann C.A."/>
            <person name="Quast C."/>
            <person name="Kuhl H."/>
            <person name="Knaust F."/>
            <person name="Woebken D."/>
            <person name="Bischof K."/>
            <person name="Mussmann M."/>
            <person name="Choudhuri J.V."/>
            <person name="Meyer F."/>
            <person name="Reinhardt R."/>
            <person name="Amann R.I."/>
            <person name="Gloeckner F.O."/>
        </authorList>
    </citation>
    <scope>NUCLEOTIDE SEQUENCE [LARGE SCALE GENOMIC DNA]</scope>
    <source>
        <strain evidence="4 12">KT0803</strain>
    </source>
</reference>
<evidence type="ECO:0000313" key="11">
    <source>
        <dbReference type="EMBL" id="CAL65917.1"/>
    </source>
</evidence>
<dbReference type="KEGG" id="gfo:GFO_0931"/>
<dbReference type="EMBL" id="CU207366">
    <property type="protein sequence ID" value="CAL65868.1"/>
    <property type="molecule type" value="Genomic_DNA"/>
</dbReference>
<protein>
    <submittedName>
        <fullName evidence="4 7">Transposase</fullName>
    </submittedName>
</protein>
<sequence>MKNYQEVIGIDVSKSKLDAYGHNRGSHREFSNDVLGYKALLKWANGKKQKVFFCFENTGHYSLKLALYLSSKKQVYVQENPVVIKRSSGVIREKNDVVDAMMIARYGWLHREELSPSELKDNELLEVGRLLALRDQLVRSRTGLKNTHSELKKLLNSSSTDTCCKTLVSSITHLTSQINKIEKQLKTVIKDSEHLSQNYKLVTSLKGVGLIVGAQLLYHTNNFKRFQTWRQFSSYCGTAPFGHSSGSSIHKKRKCHPMGDRQMKSLLSMAACTAIQYDSELRQYYKKKREEGKLKMIALNNVRNKLLSRVFAVVKRRTPYVELHKFAA</sequence>
<feature type="domain" description="Transposase IS110-like N-terminal" evidence="2">
    <location>
        <begin position="8"/>
        <end position="147"/>
    </location>
</feature>
<dbReference type="HOGENOM" id="CLU_036902_5_0_10"/>
<dbReference type="KEGG" id="gfo:GFO_0868"/>
<evidence type="ECO:0000256" key="1">
    <source>
        <dbReference type="SAM" id="Coils"/>
    </source>
</evidence>
<dbReference type="KEGG" id="gfo:GFO_0855"/>
<dbReference type="EMBL" id="CU207366">
    <property type="protein sequence ID" value="CAL65829.1"/>
    <property type="molecule type" value="Genomic_DNA"/>
</dbReference>
<evidence type="ECO:0000313" key="6">
    <source>
        <dbReference type="EMBL" id="CAL65868.1"/>
    </source>
</evidence>
<dbReference type="AlphaFoldDB" id="A0LZN4"/>
<keyword evidence="1" id="KW-0175">Coiled coil</keyword>